<feature type="domain" description="SLBB" evidence="17">
    <location>
        <begin position="180"/>
        <end position="259"/>
    </location>
</feature>
<keyword evidence="5" id="KW-0762">Sugar transport</keyword>
<comment type="caution">
    <text evidence="18">The sequence shown here is derived from an EMBL/GenBank/DDBJ whole genome shotgun (WGS) entry which is preliminary data.</text>
</comment>
<protein>
    <submittedName>
        <fullName evidence="18">Polysaccharide export protein</fullName>
    </submittedName>
</protein>
<keyword evidence="6" id="KW-0812">Transmembrane</keyword>
<dbReference type="EMBL" id="JAMPKM010000036">
    <property type="protein sequence ID" value="MEP0820621.1"/>
    <property type="molecule type" value="Genomic_DNA"/>
</dbReference>
<evidence type="ECO:0000256" key="9">
    <source>
        <dbReference type="ARBA" id="ARBA00023065"/>
    </source>
</evidence>
<feature type="compositionally biased region" description="Polar residues" evidence="15">
    <location>
        <begin position="57"/>
        <end position="72"/>
    </location>
</feature>
<keyword evidence="11" id="KW-0472">Membrane</keyword>
<feature type="compositionally biased region" description="Acidic residues" evidence="15">
    <location>
        <begin position="90"/>
        <end position="99"/>
    </location>
</feature>
<feature type="region of interest" description="Disordered" evidence="15">
    <location>
        <begin position="57"/>
        <end position="103"/>
    </location>
</feature>
<dbReference type="InterPro" id="IPR054765">
    <property type="entry name" value="SLBB_dom"/>
</dbReference>
<accession>A0ABV0JFS0</accession>
<evidence type="ECO:0000256" key="8">
    <source>
        <dbReference type="ARBA" id="ARBA00023047"/>
    </source>
</evidence>
<feature type="region of interest" description="Disordered" evidence="15">
    <location>
        <begin position="1"/>
        <end position="23"/>
    </location>
</feature>
<keyword evidence="4" id="KW-1134">Transmembrane beta strand</keyword>
<feature type="domain" description="Polysaccharide export protein N-terminal" evidence="16">
    <location>
        <begin position="101"/>
        <end position="172"/>
    </location>
</feature>
<keyword evidence="3" id="KW-0813">Transport</keyword>
<dbReference type="InterPro" id="IPR003715">
    <property type="entry name" value="Poly_export_N"/>
</dbReference>
<keyword evidence="9" id="KW-0406">Ion transport</keyword>
<comment type="subcellular location">
    <subcellularLocation>
        <location evidence="1">Cell outer membrane</location>
        <topology evidence="1">Multi-pass membrane protein</topology>
    </subcellularLocation>
</comment>
<keyword evidence="19" id="KW-1185">Reference proteome</keyword>
<evidence type="ECO:0000256" key="14">
    <source>
        <dbReference type="ARBA" id="ARBA00023288"/>
    </source>
</evidence>
<dbReference type="Gene3D" id="3.30.1950.10">
    <property type="entry name" value="wza like domain"/>
    <property type="match status" value="1"/>
</dbReference>
<evidence type="ECO:0000256" key="4">
    <source>
        <dbReference type="ARBA" id="ARBA00022452"/>
    </source>
</evidence>
<keyword evidence="12" id="KW-0564">Palmitate</keyword>
<evidence type="ECO:0000256" key="10">
    <source>
        <dbReference type="ARBA" id="ARBA00023114"/>
    </source>
</evidence>
<keyword evidence="8" id="KW-0625">Polysaccharide transport</keyword>
<dbReference type="Gene3D" id="3.10.560.10">
    <property type="entry name" value="Outer membrane lipoprotein wza domain like"/>
    <property type="match status" value="1"/>
</dbReference>
<comment type="similarity">
    <text evidence="2">Belongs to the BexD/CtrA/VexA family.</text>
</comment>
<dbReference type="RefSeq" id="WP_190431004.1">
    <property type="nucleotide sequence ID" value="NZ_JAMPKM010000036.1"/>
</dbReference>
<evidence type="ECO:0000259" key="17">
    <source>
        <dbReference type="Pfam" id="PF22461"/>
    </source>
</evidence>
<evidence type="ECO:0000256" key="6">
    <source>
        <dbReference type="ARBA" id="ARBA00022692"/>
    </source>
</evidence>
<evidence type="ECO:0000256" key="15">
    <source>
        <dbReference type="SAM" id="MobiDB-lite"/>
    </source>
</evidence>
<evidence type="ECO:0000256" key="13">
    <source>
        <dbReference type="ARBA" id="ARBA00023237"/>
    </source>
</evidence>
<gene>
    <name evidence="18" type="ORF">NC998_26375</name>
</gene>
<keyword evidence="7" id="KW-0732">Signal</keyword>
<evidence type="ECO:0000256" key="3">
    <source>
        <dbReference type="ARBA" id="ARBA00022448"/>
    </source>
</evidence>
<reference evidence="18 19" key="1">
    <citation type="submission" date="2022-04" db="EMBL/GenBank/DDBJ databases">
        <title>Positive selection, recombination, and allopatry shape intraspecific diversity of widespread and dominant cyanobacteria.</title>
        <authorList>
            <person name="Wei J."/>
            <person name="Shu W."/>
            <person name="Hu C."/>
        </authorList>
    </citation>
    <scope>NUCLEOTIDE SEQUENCE [LARGE SCALE GENOMIC DNA]</scope>
    <source>
        <strain evidence="18 19">GB2-A4</strain>
    </source>
</reference>
<keyword evidence="13" id="KW-0998">Cell outer membrane</keyword>
<evidence type="ECO:0000259" key="16">
    <source>
        <dbReference type="Pfam" id="PF02563"/>
    </source>
</evidence>
<evidence type="ECO:0000313" key="19">
    <source>
        <dbReference type="Proteomes" id="UP001464891"/>
    </source>
</evidence>
<evidence type="ECO:0000256" key="11">
    <source>
        <dbReference type="ARBA" id="ARBA00023136"/>
    </source>
</evidence>
<evidence type="ECO:0000256" key="5">
    <source>
        <dbReference type="ARBA" id="ARBA00022597"/>
    </source>
</evidence>
<name>A0ABV0JFS0_9CYAN</name>
<dbReference type="PANTHER" id="PTHR33619:SF3">
    <property type="entry name" value="POLYSACCHARIDE EXPORT PROTEIN GFCE-RELATED"/>
    <property type="match status" value="1"/>
</dbReference>
<dbReference type="Pfam" id="PF22461">
    <property type="entry name" value="SLBB_2"/>
    <property type="match status" value="1"/>
</dbReference>
<evidence type="ECO:0000256" key="2">
    <source>
        <dbReference type="ARBA" id="ARBA00009450"/>
    </source>
</evidence>
<evidence type="ECO:0000256" key="7">
    <source>
        <dbReference type="ARBA" id="ARBA00022729"/>
    </source>
</evidence>
<dbReference type="Pfam" id="PF02563">
    <property type="entry name" value="Poly_export"/>
    <property type="match status" value="1"/>
</dbReference>
<evidence type="ECO:0000256" key="1">
    <source>
        <dbReference type="ARBA" id="ARBA00004571"/>
    </source>
</evidence>
<sequence>MMNHTLSSTNNSPKSDLTKPNTQRQLSSTVLIISLSWLLWGLSLFSFLSIAVGQETPKQQSTETPNQTNPPAQNLPEESTPAPPSGENLENLEDSEDGDFSSYRLGPGDAIAVSVSPRGKDLNFNATLDWQGNVSAPLLGILSLNDLTIAQAQAKIRNQLNEYIVNPQVGIVLGTARPVKVMVMGEVAKPGFYALQDPRLPVALVDAGGTTRFADLRAVQVRRNIGSDSAVEQSIDLFTPLKEGSQLPDLRLTDGDVIQIPTLTAAAASYDRELLSKSNLGQPKITVRVLDYSSGVNRLQLENGSDFLDALTGIKPDVQRVNLKKVLLVRFDQKEGKAVSTVINARKTLSGDHSQNPVLEHNDVVVLNRTWIAKLNHTFSQITQPFKDTLGFLLFFDSAGNSVNTVFGSERQENK</sequence>
<evidence type="ECO:0000313" key="18">
    <source>
        <dbReference type="EMBL" id="MEP0820621.1"/>
    </source>
</evidence>
<proteinExistence type="inferred from homology"/>
<organism evidence="18 19">
    <name type="scientific">Trichocoleus desertorum GB2-A4</name>
    <dbReference type="NCBI Taxonomy" id="2933944"/>
    <lineage>
        <taxon>Bacteria</taxon>
        <taxon>Bacillati</taxon>
        <taxon>Cyanobacteriota</taxon>
        <taxon>Cyanophyceae</taxon>
        <taxon>Leptolyngbyales</taxon>
        <taxon>Trichocoleusaceae</taxon>
        <taxon>Trichocoleus</taxon>
    </lineage>
</organism>
<dbReference type="InterPro" id="IPR049712">
    <property type="entry name" value="Poly_export"/>
</dbReference>
<dbReference type="PANTHER" id="PTHR33619">
    <property type="entry name" value="POLYSACCHARIDE EXPORT PROTEIN GFCE-RELATED"/>
    <property type="match status" value="1"/>
</dbReference>
<dbReference type="Proteomes" id="UP001464891">
    <property type="component" value="Unassembled WGS sequence"/>
</dbReference>
<keyword evidence="10" id="KW-0626">Porin</keyword>
<evidence type="ECO:0000256" key="12">
    <source>
        <dbReference type="ARBA" id="ARBA00023139"/>
    </source>
</evidence>
<keyword evidence="14" id="KW-0449">Lipoprotein</keyword>